<dbReference type="PANTHER" id="PTHR35011">
    <property type="entry name" value="2,3-DIKETO-L-GULONATE TRAP TRANSPORTER SMALL PERMEASE PROTEIN YIAM"/>
    <property type="match status" value="1"/>
</dbReference>
<dbReference type="GO" id="GO:0015740">
    <property type="term" value="P:C4-dicarboxylate transport"/>
    <property type="evidence" value="ECO:0007669"/>
    <property type="project" value="TreeGrafter"/>
</dbReference>
<evidence type="ECO:0000256" key="3">
    <source>
        <dbReference type="ARBA" id="ARBA00022475"/>
    </source>
</evidence>
<dbReference type="InterPro" id="IPR055348">
    <property type="entry name" value="DctQ"/>
</dbReference>
<feature type="transmembrane region" description="Helical" evidence="8">
    <location>
        <begin position="86"/>
        <end position="108"/>
    </location>
</feature>
<feature type="transmembrane region" description="Helical" evidence="8">
    <location>
        <begin position="48"/>
        <end position="66"/>
    </location>
</feature>
<feature type="transmembrane region" description="Helical" evidence="8">
    <location>
        <begin position="12"/>
        <end position="36"/>
    </location>
</feature>
<accession>A0A644WT45</accession>
<keyword evidence="4" id="KW-0997">Cell inner membrane</keyword>
<dbReference type="Pfam" id="PF04290">
    <property type="entry name" value="DctQ"/>
    <property type="match status" value="1"/>
</dbReference>
<evidence type="ECO:0000256" key="5">
    <source>
        <dbReference type="ARBA" id="ARBA00022692"/>
    </source>
</evidence>
<dbReference type="InterPro" id="IPR007387">
    <property type="entry name" value="TRAP_DctQ"/>
</dbReference>
<keyword evidence="3" id="KW-1003">Cell membrane</keyword>
<dbReference type="EMBL" id="VSSQ01001276">
    <property type="protein sequence ID" value="MPM06889.1"/>
    <property type="molecule type" value="Genomic_DNA"/>
</dbReference>
<evidence type="ECO:0000259" key="9">
    <source>
        <dbReference type="Pfam" id="PF04290"/>
    </source>
</evidence>
<gene>
    <name evidence="10" type="ORF">SDC9_53192</name>
</gene>
<feature type="domain" description="Tripartite ATP-independent periplasmic transporters DctQ component" evidence="9">
    <location>
        <begin position="25"/>
        <end position="153"/>
    </location>
</feature>
<evidence type="ECO:0000256" key="4">
    <source>
        <dbReference type="ARBA" id="ARBA00022519"/>
    </source>
</evidence>
<evidence type="ECO:0000256" key="2">
    <source>
        <dbReference type="ARBA" id="ARBA00022448"/>
    </source>
</evidence>
<feature type="transmembrane region" description="Helical" evidence="8">
    <location>
        <begin position="128"/>
        <end position="146"/>
    </location>
</feature>
<reference evidence="10" key="1">
    <citation type="submission" date="2019-08" db="EMBL/GenBank/DDBJ databases">
        <authorList>
            <person name="Kucharzyk K."/>
            <person name="Murdoch R.W."/>
            <person name="Higgins S."/>
            <person name="Loffler F."/>
        </authorList>
    </citation>
    <scope>NUCLEOTIDE SEQUENCE</scope>
</reference>
<organism evidence="10">
    <name type="scientific">bioreactor metagenome</name>
    <dbReference type="NCBI Taxonomy" id="1076179"/>
    <lineage>
        <taxon>unclassified sequences</taxon>
        <taxon>metagenomes</taxon>
        <taxon>ecological metagenomes</taxon>
    </lineage>
</organism>
<dbReference type="PANTHER" id="PTHR35011:SF2">
    <property type="entry name" value="2,3-DIKETO-L-GULONATE TRAP TRANSPORTER SMALL PERMEASE PROTEIN YIAM"/>
    <property type="match status" value="1"/>
</dbReference>
<keyword evidence="2" id="KW-0813">Transport</keyword>
<dbReference type="AlphaFoldDB" id="A0A644WT45"/>
<dbReference type="GO" id="GO:0005886">
    <property type="term" value="C:plasma membrane"/>
    <property type="evidence" value="ECO:0007669"/>
    <property type="project" value="UniProtKB-SubCell"/>
</dbReference>
<keyword evidence="5 8" id="KW-0812">Transmembrane</keyword>
<comment type="caution">
    <text evidence="10">The sequence shown here is derived from an EMBL/GenBank/DDBJ whole genome shotgun (WGS) entry which is preliminary data.</text>
</comment>
<evidence type="ECO:0000256" key="1">
    <source>
        <dbReference type="ARBA" id="ARBA00004429"/>
    </source>
</evidence>
<evidence type="ECO:0000313" key="10">
    <source>
        <dbReference type="EMBL" id="MPM06889.1"/>
    </source>
</evidence>
<evidence type="ECO:0000256" key="8">
    <source>
        <dbReference type="SAM" id="Phobius"/>
    </source>
</evidence>
<protein>
    <recommendedName>
        <fullName evidence="9">Tripartite ATP-independent periplasmic transporters DctQ component domain-containing protein</fullName>
    </recommendedName>
</protein>
<keyword evidence="7 8" id="KW-0472">Membrane</keyword>
<evidence type="ECO:0000256" key="6">
    <source>
        <dbReference type="ARBA" id="ARBA00022989"/>
    </source>
</evidence>
<dbReference type="GO" id="GO:0022857">
    <property type="term" value="F:transmembrane transporter activity"/>
    <property type="evidence" value="ECO:0007669"/>
    <property type="project" value="TreeGrafter"/>
</dbReference>
<sequence>MGHKLIQYAADTFKWCSGILIGLTVILNFIAVIMRYALSNPIMWCEEISLLLFVSAISFAIIPMTYNRRAVKLDFFTDLASPKIQAFCQIIVELVSGFVLGTVSMLGITLMMRTKYRFTPILQIPYKYIYLVTVIGMGISAIIFIYHSFEDIKKLRVISSEKIK</sequence>
<name>A0A644WT45_9ZZZZ</name>
<evidence type="ECO:0000256" key="7">
    <source>
        <dbReference type="ARBA" id="ARBA00023136"/>
    </source>
</evidence>
<proteinExistence type="predicted"/>
<comment type="subcellular location">
    <subcellularLocation>
        <location evidence="1">Cell inner membrane</location>
        <topology evidence="1">Multi-pass membrane protein</topology>
    </subcellularLocation>
</comment>
<keyword evidence="6 8" id="KW-1133">Transmembrane helix</keyword>